<dbReference type="InterPro" id="IPR036909">
    <property type="entry name" value="Cyt_c-like_dom_sf"/>
</dbReference>
<dbReference type="GO" id="GO:0016020">
    <property type="term" value="C:membrane"/>
    <property type="evidence" value="ECO:0007669"/>
    <property type="project" value="UniProtKB-SubCell"/>
</dbReference>
<dbReference type="InterPro" id="IPR008972">
    <property type="entry name" value="Cupredoxin"/>
</dbReference>
<dbReference type="InterPro" id="IPR045187">
    <property type="entry name" value="CcO_II"/>
</dbReference>
<dbReference type="Pfam" id="PF00034">
    <property type="entry name" value="Cytochrom_C"/>
    <property type="match status" value="1"/>
</dbReference>
<gene>
    <name evidence="15" type="ORF">A8M32_06075</name>
</gene>
<reference evidence="16" key="1">
    <citation type="submission" date="2016-05" db="EMBL/GenBank/DDBJ databases">
        <authorList>
            <person name="Li Y."/>
        </authorList>
    </citation>
    <scope>NUCLEOTIDE SEQUENCE [LARGE SCALE GENOMIC DNA]</scope>
    <source>
        <strain evidence="16">YIC4027</strain>
    </source>
</reference>
<dbReference type="PROSITE" id="PS50857">
    <property type="entry name" value="COX2_CUA"/>
    <property type="match status" value="1"/>
</dbReference>
<dbReference type="PROSITE" id="PS51007">
    <property type="entry name" value="CYTC"/>
    <property type="match status" value="1"/>
</dbReference>
<sequence>MNPVRSITPLALLALHGCAGVQSALEPAGTEAERINVLGWVLILFSAAVLVGVCAIAAAALFGGDALRARLSGERLVIGGGIIFPFLSLSVLLSYGFYLMGSNAPAMDTDGRLRVEVVGERWWWRVTYIDEDGRRIESANEIRLPVGRPVEIELTSADVIHSFWVPKLAGKLDMIPGRTNRMTLHVTETGISRGQCAEYCGGPHALMAFFVVALPEVEFAAWLEREAADALPPTSAEAVTGQALFQSSGCVACHRVRGSVAQGTIGPDLTHVGSRHSLAAATLENDPAAFARWIRDSQHVKPENLMPSFEIFTESELDQLALYLDQLR</sequence>
<dbReference type="InterPro" id="IPR009056">
    <property type="entry name" value="Cyt_c-like_dom"/>
</dbReference>
<evidence type="ECO:0000256" key="3">
    <source>
        <dbReference type="ARBA" id="ARBA00022448"/>
    </source>
</evidence>
<dbReference type="InterPro" id="IPR001505">
    <property type="entry name" value="Copper_CuA"/>
</dbReference>
<comment type="catalytic activity">
    <reaction evidence="10">
        <text>4 Fe(II)-[cytochrome c] + O2 + 8 H(+)(in) = 4 Fe(III)-[cytochrome c] + 2 H2O + 4 H(+)(out)</text>
        <dbReference type="Rhea" id="RHEA:11436"/>
        <dbReference type="Rhea" id="RHEA-COMP:10350"/>
        <dbReference type="Rhea" id="RHEA-COMP:14399"/>
        <dbReference type="ChEBI" id="CHEBI:15377"/>
        <dbReference type="ChEBI" id="CHEBI:15378"/>
        <dbReference type="ChEBI" id="CHEBI:15379"/>
        <dbReference type="ChEBI" id="CHEBI:29033"/>
        <dbReference type="ChEBI" id="CHEBI:29034"/>
        <dbReference type="EC" id="7.1.1.9"/>
    </reaction>
</comment>
<organism evidence="15 16">
    <name type="scientific">Sinorhizobium alkalisoli</name>
    <dbReference type="NCBI Taxonomy" id="1752398"/>
    <lineage>
        <taxon>Bacteria</taxon>
        <taxon>Pseudomonadati</taxon>
        <taxon>Pseudomonadota</taxon>
        <taxon>Alphaproteobacteria</taxon>
        <taxon>Hyphomicrobiales</taxon>
        <taxon>Rhizobiaceae</taxon>
        <taxon>Sinorhizobium/Ensifer group</taxon>
        <taxon>Sinorhizobium</taxon>
    </lineage>
</organism>
<dbReference type="PROSITE" id="PS00078">
    <property type="entry name" value="COX2"/>
    <property type="match status" value="1"/>
</dbReference>
<dbReference type="GO" id="GO:0005507">
    <property type="term" value="F:copper ion binding"/>
    <property type="evidence" value="ECO:0007669"/>
    <property type="project" value="InterPro"/>
</dbReference>
<dbReference type="InterPro" id="IPR002429">
    <property type="entry name" value="CcO_II-like_C"/>
</dbReference>
<dbReference type="Gene3D" id="2.60.40.420">
    <property type="entry name" value="Cupredoxins - blue copper proteins"/>
    <property type="match status" value="1"/>
</dbReference>
<dbReference type="InterPro" id="IPR034236">
    <property type="entry name" value="CuRO_CcO_Caa3_II"/>
</dbReference>
<evidence type="ECO:0000256" key="2">
    <source>
        <dbReference type="ARBA" id="ARBA00007866"/>
    </source>
</evidence>
<dbReference type="EMBL" id="LYBW01000047">
    <property type="protein sequence ID" value="ODR92212.1"/>
    <property type="molecule type" value="Genomic_DNA"/>
</dbReference>
<keyword evidence="4 11" id="KW-0349">Heme</keyword>
<dbReference type="Proteomes" id="UP000094342">
    <property type="component" value="Unassembled WGS sequence"/>
</dbReference>
<evidence type="ECO:0000259" key="14">
    <source>
        <dbReference type="PROSITE" id="PS51007"/>
    </source>
</evidence>
<keyword evidence="12" id="KW-0812">Transmembrane</keyword>
<comment type="similarity">
    <text evidence="2">Belongs to the cytochrome c oxidase subunit 2 family.</text>
</comment>
<dbReference type="CDD" id="cd04213">
    <property type="entry name" value="CuRO_CcO_Caa3_II"/>
    <property type="match status" value="1"/>
</dbReference>
<keyword evidence="8" id="KW-0186">Copper</keyword>
<evidence type="ECO:0000256" key="9">
    <source>
        <dbReference type="ARBA" id="ARBA00023136"/>
    </source>
</evidence>
<evidence type="ECO:0000256" key="4">
    <source>
        <dbReference type="ARBA" id="ARBA00022617"/>
    </source>
</evidence>
<keyword evidence="6" id="KW-0249">Electron transport</keyword>
<dbReference type="GO" id="GO:0004129">
    <property type="term" value="F:cytochrome-c oxidase activity"/>
    <property type="evidence" value="ECO:0007669"/>
    <property type="project" value="UniProtKB-EC"/>
</dbReference>
<dbReference type="Pfam" id="PF00116">
    <property type="entry name" value="COX2"/>
    <property type="match status" value="1"/>
</dbReference>
<comment type="subcellular location">
    <subcellularLocation>
        <location evidence="1">Membrane</location>
    </subcellularLocation>
</comment>
<dbReference type="GO" id="GO:0020037">
    <property type="term" value="F:heme binding"/>
    <property type="evidence" value="ECO:0007669"/>
    <property type="project" value="InterPro"/>
</dbReference>
<feature type="domain" description="Cytochrome c" evidence="14">
    <location>
        <begin position="236"/>
        <end position="328"/>
    </location>
</feature>
<dbReference type="STRING" id="1752398.A8M32_06075"/>
<evidence type="ECO:0000256" key="6">
    <source>
        <dbReference type="ARBA" id="ARBA00022982"/>
    </source>
</evidence>
<evidence type="ECO:0000256" key="7">
    <source>
        <dbReference type="ARBA" id="ARBA00023004"/>
    </source>
</evidence>
<proteinExistence type="inferred from homology"/>
<evidence type="ECO:0000256" key="8">
    <source>
        <dbReference type="ARBA" id="ARBA00023008"/>
    </source>
</evidence>
<comment type="caution">
    <text evidence="15">The sequence shown here is derived from an EMBL/GenBank/DDBJ whole genome shotgun (WGS) entry which is preliminary data.</text>
</comment>
<evidence type="ECO:0000256" key="10">
    <source>
        <dbReference type="ARBA" id="ARBA00047816"/>
    </source>
</evidence>
<dbReference type="OrthoDB" id="9781261at2"/>
<evidence type="ECO:0000256" key="1">
    <source>
        <dbReference type="ARBA" id="ARBA00004370"/>
    </source>
</evidence>
<dbReference type="RefSeq" id="WP_069457524.1">
    <property type="nucleotide sequence ID" value="NZ_LYBW01000047.1"/>
</dbReference>
<dbReference type="SUPFAM" id="SSF49503">
    <property type="entry name" value="Cupredoxins"/>
    <property type="match status" value="1"/>
</dbReference>
<feature type="transmembrane region" description="Helical" evidence="12">
    <location>
        <begin position="39"/>
        <end position="64"/>
    </location>
</feature>
<dbReference type="PANTHER" id="PTHR22888:SF9">
    <property type="entry name" value="CYTOCHROME C OXIDASE SUBUNIT 2"/>
    <property type="match status" value="1"/>
</dbReference>
<evidence type="ECO:0000313" key="16">
    <source>
        <dbReference type="Proteomes" id="UP000094342"/>
    </source>
</evidence>
<evidence type="ECO:0000256" key="11">
    <source>
        <dbReference type="PROSITE-ProRule" id="PRU00433"/>
    </source>
</evidence>
<dbReference type="GO" id="GO:0042773">
    <property type="term" value="P:ATP synthesis coupled electron transport"/>
    <property type="evidence" value="ECO:0007669"/>
    <property type="project" value="TreeGrafter"/>
</dbReference>
<keyword evidence="3" id="KW-0813">Transport</keyword>
<evidence type="ECO:0000256" key="5">
    <source>
        <dbReference type="ARBA" id="ARBA00022723"/>
    </source>
</evidence>
<feature type="domain" description="Cytochrome oxidase subunit II copper A binding" evidence="13">
    <location>
        <begin position="110"/>
        <end position="225"/>
    </location>
</feature>
<dbReference type="PANTHER" id="PTHR22888">
    <property type="entry name" value="CYTOCHROME C OXIDASE, SUBUNIT II"/>
    <property type="match status" value="1"/>
</dbReference>
<keyword evidence="16" id="KW-1185">Reference proteome</keyword>
<accession>A0A1E3VF53</accession>
<keyword evidence="7 11" id="KW-0408">Iron</keyword>
<keyword evidence="12" id="KW-1133">Transmembrane helix</keyword>
<evidence type="ECO:0000313" key="15">
    <source>
        <dbReference type="EMBL" id="ODR92212.1"/>
    </source>
</evidence>
<name>A0A1E3VF53_9HYPH</name>
<protein>
    <submittedName>
        <fullName evidence="15">Cytochrome C oxidase subunit II</fullName>
    </submittedName>
</protein>
<keyword evidence="9 12" id="KW-0472">Membrane</keyword>
<dbReference type="SUPFAM" id="SSF46626">
    <property type="entry name" value="Cytochrome c"/>
    <property type="match status" value="1"/>
</dbReference>
<keyword evidence="5 11" id="KW-0479">Metal-binding</keyword>
<dbReference type="AlphaFoldDB" id="A0A1E3VF53"/>
<evidence type="ECO:0000256" key="12">
    <source>
        <dbReference type="SAM" id="Phobius"/>
    </source>
</evidence>
<evidence type="ECO:0000259" key="13">
    <source>
        <dbReference type="PROSITE" id="PS50857"/>
    </source>
</evidence>
<feature type="transmembrane region" description="Helical" evidence="12">
    <location>
        <begin position="76"/>
        <end position="98"/>
    </location>
</feature>